<gene>
    <name evidence="2" type="ORF">PCANC_03907</name>
    <name evidence="1" type="ORF">PCANC_08670</name>
</gene>
<organism evidence="1 3">
    <name type="scientific">Puccinia coronata f. sp. avenae</name>
    <dbReference type="NCBI Taxonomy" id="200324"/>
    <lineage>
        <taxon>Eukaryota</taxon>
        <taxon>Fungi</taxon>
        <taxon>Dikarya</taxon>
        <taxon>Basidiomycota</taxon>
        <taxon>Pucciniomycotina</taxon>
        <taxon>Pucciniomycetes</taxon>
        <taxon>Pucciniales</taxon>
        <taxon>Pucciniaceae</taxon>
        <taxon>Puccinia</taxon>
    </lineage>
</organism>
<dbReference type="Proteomes" id="UP000235388">
    <property type="component" value="Unassembled WGS sequence"/>
</dbReference>
<dbReference type="AlphaFoldDB" id="A0A2N5T5X2"/>
<reference evidence="1 3" key="1">
    <citation type="submission" date="2017-11" db="EMBL/GenBank/DDBJ databases">
        <title>De novo assembly and phasing of dikaryotic genomes from two isolates of Puccinia coronata f. sp. avenae, the causal agent of oat crown rust.</title>
        <authorList>
            <person name="Miller M.E."/>
            <person name="Zhang Y."/>
            <person name="Omidvar V."/>
            <person name="Sperschneider J."/>
            <person name="Schwessinger B."/>
            <person name="Raley C."/>
            <person name="Palmer J.M."/>
            <person name="Garnica D."/>
            <person name="Upadhyaya N."/>
            <person name="Rathjen J."/>
            <person name="Taylor J.M."/>
            <person name="Park R.F."/>
            <person name="Dodds P.N."/>
            <person name="Hirsch C.D."/>
            <person name="Kianian S.F."/>
            <person name="Figueroa M."/>
        </authorList>
    </citation>
    <scope>NUCLEOTIDE SEQUENCE [LARGE SCALE GENOMIC DNA]</scope>
    <source>
        <strain evidence="1">12NC29</strain>
    </source>
</reference>
<comment type="caution">
    <text evidence="1">The sequence shown here is derived from an EMBL/GenBank/DDBJ whole genome shotgun (WGS) entry which is preliminary data.</text>
</comment>
<protein>
    <submittedName>
        <fullName evidence="1">Uncharacterized protein</fullName>
    </submittedName>
</protein>
<dbReference type="EMBL" id="PGCJ01000025">
    <property type="protein sequence ID" value="PLW56068.1"/>
    <property type="molecule type" value="Genomic_DNA"/>
</dbReference>
<evidence type="ECO:0000313" key="1">
    <source>
        <dbReference type="EMBL" id="PLW20883.1"/>
    </source>
</evidence>
<accession>A0A2N5T5X2</accession>
<proteinExistence type="predicted"/>
<evidence type="ECO:0000313" key="2">
    <source>
        <dbReference type="EMBL" id="PLW56068.1"/>
    </source>
</evidence>
<keyword evidence="3" id="KW-1185">Reference proteome</keyword>
<dbReference type="EMBL" id="PGCJ01000790">
    <property type="protein sequence ID" value="PLW20883.1"/>
    <property type="molecule type" value="Genomic_DNA"/>
</dbReference>
<sequence length="64" mass="6930">MVPPKEGYACGPECHPPEIDGLHHKVENMPSTVNLVSLSSSKIHTSHLLLLVTGCLRSDIQAQL</sequence>
<name>A0A2N5T5X2_9BASI</name>
<evidence type="ECO:0000313" key="3">
    <source>
        <dbReference type="Proteomes" id="UP000235388"/>
    </source>
</evidence>